<dbReference type="Pfam" id="PF01810">
    <property type="entry name" value="LysE"/>
    <property type="match status" value="1"/>
</dbReference>
<proteinExistence type="predicted"/>
<evidence type="ECO:0000256" key="4">
    <source>
        <dbReference type="ARBA" id="ARBA00022989"/>
    </source>
</evidence>
<keyword evidence="2" id="KW-1003">Cell membrane</keyword>
<dbReference type="PIRSF" id="PIRSF006324">
    <property type="entry name" value="LeuE"/>
    <property type="match status" value="1"/>
</dbReference>
<feature type="transmembrane region" description="Helical" evidence="6">
    <location>
        <begin position="188"/>
        <end position="209"/>
    </location>
</feature>
<sequence length="219" mass="22767">MPDPSRWLAFLVASIVLAAIPGPSLLFVIGRAISAGRREALLSVLGNATGILTQILLIAAGLGPVVASSATAYAVVKAVGALYLVYLGISTIRHRDAASRALREMDTRPQRHAAHALRDGFLVGATNPKTIVFFVALLPQFVTTGHGPVWMQLVILGLTFFAVAVASDSIVAVLAGRARDWLANSPGRLARMNAAGGVMMILLACALALTGRPAPAPTS</sequence>
<feature type="transmembrane region" description="Helical" evidence="6">
    <location>
        <begin position="6"/>
        <end position="29"/>
    </location>
</feature>
<evidence type="ECO:0000256" key="2">
    <source>
        <dbReference type="ARBA" id="ARBA00022475"/>
    </source>
</evidence>
<protein>
    <submittedName>
        <fullName evidence="7">LysE family translocator</fullName>
    </submittedName>
</protein>
<evidence type="ECO:0000256" key="3">
    <source>
        <dbReference type="ARBA" id="ARBA00022692"/>
    </source>
</evidence>
<evidence type="ECO:0000256" key="5">
    <source>
        <dbReference type="ARBA" id="ARBA00023136"/>
    </source>
</evidence>
<accession>A0ABN2K2A3</accession>
<dbReference type="Proteomes" id="UP001501475">
    <property type="component" value="Unassembled WGS sequence"/>
</dbReference>
<evidence type="ECO:0000313" key="8">
    <source>
        <dbReference type="Proteomes" id="UP001501475"/>
    </source>
</evidence>
<dbReference type="InterPro" id="IPR001123">
    <property type="entry name" value="LeuE-type"/>
</dbReference>
<keyword evidence="8" id="KW-1185">Reference proteome</keyword>
<evidence type="ECO:0000313" key="7">
    <source>
        <dbReference type="EMBL" id="GAA1746451.1"/>
    </source>
</evidence>
<comment type="subcellular location">
    <subcellularLocation>
        <location evidence="1">Cell membrane</location>
        <topology evidence="1">Multi-pass membrane protein</topology>
    </subcellularLocation>
</comment>
<feature type="transmembrane region" description="Helical" evidence="6">
    <location>
        <begin position="113"/>
        <end position="138"/>
    </location>
</feature>
<keyword evidence="5 6" id="KW-0472">Membrane</keyword>
<feature type="transmembrane region" description="Helical" evidence="6">
    <location>
        <begin position="72"/>
        <end position="92"/>
    </location>
</feature>
<dbReference type="PANTHER" id="PTHR30086:SF20">
    <property type="entry name" value="ARGININE EXPORTER PROTEIN ARGO-RELATED"/>
    <property type="match status" value="1"/>
</dbReference>
<organism evidence="7 8">
    <name type="scientific">Nostocoides vanveenii</name>
    <dbReference type="NCBI Taxonomy" id="330835"/>
    <lineage>
        <taxon>Bacteria</taxon>
        <taxon>Bacillati</taxon>
        <taxon>Actinomycetota</taxon>
        <taxon>Actinomycetes</taxon>
        <taxon>Micrococcales</taxon>
        <taxon>Intrasporangiaceae</taxon>
        <taxon>Nostocoides</taxon>
    </lineage>
</organism>
<feature type="transmembrane region" description="Helical" evidence="6">
    <location>
        <begin position="150"/>
        <end position="176"/>
    </location>
</feature>
<comment type="caution">
    <text evidence="7">The sequence shown here is derived from an EMBL/GenBank/DDBJ whole genome shotgun (WGS) entry which is preliminary data.</text>
</comment>
<evidence type="ECO:0000256" key="6">
    <source>
        <dbReference type="SAM" id="Phobius"/>
    </source>
</evidence>
<dbReference type="PANTHER" id="PTHR30086">
    <property type="entry name" value="ARGININE EXPORTER PROTEIN ARGO"/>
    <property type="match status" value="1"/>
</dbReference>
<gene>
    <name evidence="7" type="ORF">GCM10009810_03700</name>
</gene>
<evidence type="ECO:0000256" key="1">
    <source>
        <dbReference type="ARBA" id="ARBA00004651"/>
    </source>
</evidence>
<keyword evidence="3 6" id="KW-0812">Transmembrane</keyword>
<dbReference type="RefSeq" id="WP_344061284.1">
    <property type="nucleotide sequence ID" value="NZ_BAAAPN010000011.1"/>
</dbReference>
<name>A0ABN2K2A3_9MICO</name>
<dbReference type="EMBL" id="BAAAPN010000011">
    <property type="protein sequence ID" value="GAA1746451.1"/>
    <property type="molecule type" value="Genomic_DNA"/>
</dbReference>
<reference evidence="7 8" key="1">
    <citation type="journal article" date="2019" name="Int. J. Syst. Evol. Microbiol.">
        <title>The Global Catalogue of Microorganisms (GCM) 10K type strain sequencing project: providing services to taxonomists for standard genome sequencing and annotation.</title>
        <authorList>
            <consortium name="The Broad Institute Genomics Platform"/>
            <consortium name="The Broad Institute Genome Sequencing Center for Infectious Disease"/>
            <person name="Wu L."/>
            <person name="Ma J."/>
        </authorList>
    </citation>
    <scope>NUCLEOTIDE SEQUENCE [LARGE SCALE GENOMIC DNA]</scope>
    <source>
        <strain evidence="7 8">JCM 15591</strain>
    </source>
</reference>
<feature type="transmembrane region" description="Helical" evidence="6">
    <location>
        <begin position="41"/>
        <end position="66"/>
    </location>
</feature>
<keyword evidence="4 6" id="KW-1133">Transmembrane helix</keyword>